<name>A0ABQ4KMP5_9BACI</name>
<dbReference type="NCBIfam" id="TIGR00693">
    <property type="entry name" value="thiE"/>
    <property type="match status" value="1"/>
</dbReference>
<evidence type="ECO:0000256" key="11">
    <source>
        <dbReference type="RuleBase" id="RU004253"/>
    </source>
</evidence>
<evidence type="ECO:0000313" key="14">
    <source>
        <dbReference type="Proteomes" id="UP000679950"/>
    </source>
</evidence>
<evidence type="ECO:0000256" key="9">
    <source>
        <dbReference type="HAMAP-Rule" id="MF_00097"/>
    </source>
</evidence>
<feature type="binding site" evidence="9">
    <location>
        <position position="93"/>
    </location>
    <ligand>
        <name>Mg(2+)</name>
        <dbReference type="ChEBI" id="CHEBI:18420"/>
    </ligand>
</feature>
<dbReference type="EC" id="2.5.1.3" evidence="9"/>
<dbReference type="EMBL" id="BORB01000024">
    <property type="protein sequence ID" value="GIN58434.1"/>
    <property type="molecule type" value="Genomic_DNA"/>
</dbReference>
<evidence type="ECO:0000259" key="12">
    <source>
        <dbReference type="Pfam" id="PF02581"/>
    </source>
</evidence>
<comment type="cofactor">
    <cofactor evidence="9">
        <name>Mg(2+)</name>
        <dbReference type="ChEBI" id="CHEBI:18420"/>
    </cofactor>
    <text evidence="9">Binds 1 Mg(2+) ion per subunit.</text>
</comment>
<comment type="function">
    <text evidence="9">Condenses 4-methyl-5-(beta-hydroxyethyl)thiazole monophosphate (THZ-P) and 2-methyl-4-amino-5-hydroxymethyl pyrimidine pyrophosphate (HMP-PP) to form thiamine monophosphate (TMP).</text>
</comment>
<evidence type="ECO:0000256" key="8">
    <source>
        <dbReference type="ARBA" id="ARBA00047883"/>
    </source>
</evidence>
<dbReference type="HAMAP" id="MF_00097">
    <property type="entry name" value="TMP_synthase"/>
    <property type="match status" value="1"/>
</dbReference>
<dbReference type="PANTHER" id="PTHR20857:SF15">
    <property type="entry name" value="THIAMINE-PHOSPHATE SYNTHASE"/>
    <property type="match status" value="1"/>
</dbReference>
<dbReference type="InterPro" id="IPR013785">
    <property type="entry name" value="Aldolase_TIM"/>
</dbReference>
<evidence type="ECO:0000256" key="3">
    <source>
        <dbReference type="ARBA" id="ARBA00022723"/>
    </source>
</evidence>
<feature type="binding site" evidence="9">
    <location>
        <begin position="138"/>
        <end position="140"/>
    </location>
    <ligand>
        <name>2-[(2R,5Z)-2-carboxy-4-methylthiazol-5(2H)-ylidene]ethyl phosphate</name>
        <dbReference type="ChEBI" id="CHEBI:62899"/>
    </ligand>
</feature>
<evidence type="ECO:0000256" key="6">
    <source>
        <dbReference type="ARBA" id="ARBA00047334"/>
    </source>
</evidence>
<dbReference type="InterPro" id="IPR036206">
    <property type="entry name" value="ThiamineP_synth_sf"/>
</dbReference>
<protein>
    <recommendedName>
        <fullName evidence="9">Thiamine-phosphate synthase</fullName>
        <shortName evidence="9">TP synthase</shortName>
        <shortName evidence="9">TPS</shortName>
        <ecNumber evidence="9">2.5.1.3</ecNumber>
    </recommendedName>
    <alternativeName>
        <fullName evidence="9">Thiamine-phosphate pyrophosphorylase</fullName>
        <shortName evidence="9">TMP pyrophosphorylase</shortName>
        <shortName evidence="9">TMP-PPase</shortName>
    </alternativeName>
</protein>
<comment type="caution">
    <text evidence="13">The sequence shown here is derived from an EMBL/GenBank/DDBJ whole genome shotgun (WGS) entry which is preliminary data.</text>
</comment>
<organism evidence="13 14">
    <name type="scientific">Lederbergia ruris</name>
    <dbReference type="NCBI Taxonomy" id="217495"/>
    <lineage>
        <taxon>Bacteria</taxon>
        <taxon>Bacillati</taxon>
        <taxon>Bacillota</taxon>
        <taxon>Bacilli</taxon>
        <taxon>Bacillales</taxon>
        <taxon>Bacillaceae</taxon>
        <taxon>Lederbergia</taxon>
    </lineage>
</organism>
<proteinExistence type="inferred from homology"/>
<evidence type="ECO:0000313" key="13">
    <source>
        <dbReference type="EMBL" id="GIN58434.1"/>
    </source>
</evidence>
<evidence type="ECO:0000256" key="10">
    <source>
        <dbReference type="RuleBase" id="RU003826"/>
    </source>
</evidence>
<feature type="binding site" evidence="9">
    <location>
        <position position="74"/>
    </location>
    <ligand>
        <name>Mg(2+)</name>
        <dbReference type="ChEBI" id="CHEBI:18420"/>
    </ligand>
</feature>
<reference evidence="13 14" key="1">
    <citation type="submission" date="2021-03" db="EMBL/GenBank/DDBJ databases">
        <title>Antimicrobial resistance genes in bacteria isolated from Japanese honey, and their potential for conferring macrolide and lincosamide resistance in the American foulbrood pathogen Paenibacillus larvae.</title>
        <authorList>
            <person name="Okamoto M."/>
            <person name="Kumagai M."/>
            <person name="Kanamori H."/>
            <person name="Takamatsu D."/>
        </authorList>
    </citation>
    <scope>NUCLEOTIDE SEQUENCE [LARGE SCALE GENOMIC DNA]</scope>
    <source>
        <strain evidence="13 14">J8TS2</strain>
    </source>
</reference>
<evidence type="ECO:0000256" key="2">
    <source>
        <dbReference type="ARBA" id="ARBA00022679"/>
    </source>
</evidence>
<keyword evidence="4 9" id="KW-0460">Magnesium</keyword>
<feature type="domain" description="Thiamine phosphate synthase/TenI" evidence="12">
    <location>
        <begin position="8"/>
        <end position="193"/>
    </location>
</feature>
<keyword evidence="14" id="KW-1185">Reference proteome</keyword>
<keyword evidence="5 9" id="KW-0784">Thiamine biosynthesis</keyword>
<accession>A0ABQ4KMP5</accession>
<feature type="binding site" evidence="9">
    <location>
        <begin position="38"/>
        <end position="42"/>
    </location>
    <ligand>
        <name>4-amino-2-methyl-5-(diphosphooxymethyl)pyrimidine</name>
        <dbReference type="ChEBI" id="CHEBI:57841"/>
    </ligand>
</feature>
<feature type="binding site" evidence="9">
    <location>
        <position position="112"/>
    </location>
    <ligand>
        <name>4-amino-2-methyl-5-(diphosphooxymethyl)pyrimidine</name>
        <dbReference type="ChEBI" id="CHEBI:57841"/>
    </ligand>
</feature>
<comment type="catalytic activity">
    <reaction evidence="7 9 10">
        <text>2-(2-carboxy-4-methylthiazol-5-yl)ethyl phosphate + 4-amino-2-methyl-5-(diphosphooxymethyl)pyrimidine + 2 H(+) = thiamine phosphate + CO2 + diphosphate</text>
        <dbReference type="Rhea" id="RHEA:47848"/>
        <dbReference type="ChEBI" id="CHEBI:15378"/>
        <dbReference type="ChEBI" id="CHEBI:16526"/>
        <dbReference type="ChEBI" id="CHEBI:33019"/>
        <dbReference type="ChEBI" id="CHEBI:37575"/>
        <dbReference type="ChEBI" id="CHEBI:57841"/>
        <dbReference type="ChEBI" id="CHEBI:62890"/>
        <dbReference type="EC" id="2.5.1.3"/>
    </reaction>
</comment>
<evidence type="ECO:0000256" key="7">
    <source>
        <dbReference type="ARBA" id="ARBA00047851"/>
    </source>
</evidence>
<evidence type="ECO:0000256" key="5">
    <source>
        <dbReference type="ARBA" id="ARBA00022977"/>
    </source>
</evidence>
<keyword evidence="3 9" id="KW-0479">Metal-binding</keyword>
<comment type="catalytic activity">
    <reaction evidence="8 9 10">
        <text>2-[(2R,5Z)-2-carboxy-4-methylthiazol-5(2H)-ylidene]ethyl phosphate + 4-amino-2-methyl-5-(diphosphooxymethyl)pyrimidine + 2 H(+) = thiamine phosphate + CO2 + diphosphate</text>
        <dbReference type="Rhea" id="RHEA:47844"/>
        <dbReference type="ChEBI" id="CHEBI:15378"/>
        <dbReference type="ChEBI" id="CHEBI:16526"/>
        <dbReference type="ChEBI" id="CHEBI:33019"/>
        <dbReference type="ChEBI" id="CHEBI:37575"/>
        <dbReference type="ChEBI" id="CHEBI:57841"/>
        <dbReference type="ChEBI" id="CHEBI:62899"/>
        <dbReference type="EC" id="2.5.1.3"/>
    </reaction>
</comment>
<feature type="binding site" evidence="9">
    <location>
        <begin position="190"/>
        <end position="191"/>
    </location>
    <ligand>
        <name>2-[(2R,5Z)-2-carboxy-4-methylthiazol-5(2H)-ylidene]ethyl phosphate</name>
        <dbReference type="ChEBI" id="CHEBI:62899"/>
    </ligand>
</feature>
<dbReference type="Pfam" id="PF02581">
    <property type="entry name" value="TMP-TENI"/>
    <property type="match status" value="1"/>
</dbReference>
<dbReference type="Proteomes" id="UP000679950">
    <property type="component" value="Unassembled WGS sequence"/>
</dbReference>
<keyword evidence="2 9" id="KW-0808">Transferase</keyword>
<dbReference type="InterPro" id="IPR022998">
    <property type="entry name" value="ThiamineP_synth_TenI"/>
</dbReference>
<comment type="similarity">
    <text evidence="9 10">Belongs to the thiamine-phosphate synthase family.</text>
</comment>
<feature type="binding site" evidence="9">
    <location>
        <position position="73"/>
    </location>
    <ligand>
        <name>4-amino-2-methyl-5-(diphosphooxymethyl)pyrimidine</name>
        <dbReference type="ChEBI" id="CHEBI:57841"/>
    </ligand>
</feature>
<dbReference type="Gene3D" id="3.20.20.70">
    <property type="entry name" value="Aldolase class I"/>
    <property type="match status" value="1"/>
</dbReference>
<sequence length="224" mass="24240">MIKNILRLYFIMGSMNTQENDPLDVLEKALQGGVTCFQLREKGVASLQGQEKYSFAEKCMKLCQTYHVPFIVNDDVELALALNADGIHIGQEDEAAALVRKKIGPEKILGVSVHNVEEAFLAQKAGADYVGIGPVYTTSSKEDARIPAGTKVIEQVAIQYPNLPIVGIGGLTEGNLVPVIRAGGAGVALISAIASSQDPRNQAKQLRDKIEQVLEKERFPSEHA</sequence>
<feature type="binding site" evidence="9">
    <location>
        <position position="170"/>
    </location>
    <ligand>
        <name>2-[(2R,5Z)-2-carboxy-4-methylthiazol-5(2H)-ylidene]ethyl phosphate</name>
        <dbReference type="ChEBI" id="CHEBI:62899"/>
    </ligand>
</feature>
<gene>
    <name evidence="13" type="primary">thiE_2</name>
    <name evidence="9" type="synonym">thiE</name>
    <name evidence="13" type="ORF">J8TS2_27530</name>
</gene>
<comment type="pathway">
    <text evidence="1 9 11">Cofactor biosynthesis; thiamine diphosphate biosynthesis; thiamine phosphate from 4-amino-2-methyl-5-diphosphomethylpyrimidine and 4-methyl-5-(2-phosphoethyl)-thiazole: step 1/1.</text>
</comment>
<dbReference type="CDD" id="cd00564">
    <property type="entry name" value="TMP_TenI"/>
    <property type="match status" value="1"/>
</dbReference>
<dbReference type="SUPFAM" id="SSF51391">
    <property type="entry name" value="Thiamin phosphate synthase"/>
    <property type="match status" value="1"/>
</dbReference>
<dbReference type="PANTHER" id="PTHR20857">
    <property type="entry name" value="THIAMINE-PHOSPHATE PYROPHOSPHORYLASE"/>
    <property type="match status" value="1"/>
</dbReference>
<dbReference type="InterPro" id="IPR034291">
    <property type="entry name" value="TMP_synthase"/>
</dbReference>
<evidence type="ECO:0000256" key="4">
    <source>
        <dbReference type="ARBA" id="ARBA00022842"/>
    </source>
</evidence>
<evidence type="ECO:0000256" key="1">
    <source>
        <dbReference type="ARBA" id="ARBA00005165"/>
    </source>
</evidence>
<comment type="catalytic activity">
    <reaction evidence="6 9 10">
        <text>4-methyl-5-(2-phosphooxyethyl)-thiazole + 4-amino-2-methyl-5-(diphosphooxymethyl)pyrimidine + H(+) = thiamine phosphate + diphosphate</text>
        <dbReference type="Rhea" id="RHEA:22328"/>
        <dbReference type="ChEBI" id="CHEBI:15378"/>
        <dbReference type="ChEBI" id="CHEBI:33019"/>
        <dbReference type="ChEBI" id="CHEBI:37575"/>
        <dbReference type="ChEBI" id="CHEBI:57841"/>
        <dbReference type="ChEBI" id="CHEBI:58296"/>
        <dbReference type="EC" id="2.5.1.3"/>
    </reaction>
</comment>
<feature type="binding site" evidence="9">
    <location>
        <position position="141"/>
    </location>
    <ligand>
        <name>4-amino-2-methyl-5-(diphosphooxymethyl)pyrimidine</name>
        <dbReference type="ChEBI" id="CHEBI:57841"/>
    </ligand>
</feature>